<organism evidence="2 3">
    <name type="scientific">Gimesia alba</name>
    <dbReference type="NCBI Taxonomy" id="2527973"/>
    <lineage>
        <taxon>Bacteria</taxon>
        <taxon>Pseudomonadati</taxon>
        <taxon>Planctomycetota</taxon>
        <taxon>Planctomycetia</taxon>
        <taxon>Planctomycetales</taxon>
        <taxon>Planctomycetaceae</taxon>
        <taxon>Gimesia</taxon>
    </lineage>
</organism>
<evidence type="ECO:0008006" key="4">
    <source>
        <dbReference type="Google" id="ProtNLM"/>
    </source>
</evidence>
<dbReference type="AlphaFoldDB" id="A0A517RG64"/>
<proteinExistence type="predicted"/>
<keyword evidence="1" id="KW-0812">Transmembrane</keyword>
<gene>
    <name evidence="2" type="ORF">Pan241w_29620</name>
</gene>
<protein>
    <recommendedName>
        <fullName evidence="4">Transmembrane protein</fullName>
    </recommendedName>
</protein>
<keyword evidence="1" id="KW-1133">Transmembrane helix</keyword>
<dbReference type="Proteomes" id="UP000317171">
    <property type="component" value="Chromosome"/>
</dbReference>
<feature type="transmembrane region" description="Helical" evidence="1">
    <location>
        <begin position="12"/>
        <end position="31"/>
    </location>
</feature>
<evidence type="ECO:0000313" key="3">
    <source>
        <dbReference type="Proteomes" id="UP000317171"/>
    </source>
</evidence>
<evidence type="ECO:0000256" key="1">
    <source>
        <dbReference type="SAM" id="Phobius"/>
    </source>
</evidence>
<accession>A0A517RG64</accession>
<keyword evidence="1" id="KW-0472">Membrane</keyword>
<dbReference type="KEGG" id="gaz:Pan241w_29620"/>
<reference evidence="2 3" key="1">
    <citation type="submission" date="2019-02" db="EMBL/GenBank/DDBJ databases">
        <title>Deep-cultivation of Planctomycetes and their phenomic and genomic characterization uncovers novel biology.</title>
        <authorList>
            <person name="Wiegand S."/>
            <person name="Jogler M."/>
            <person name="Boedeker C."/>
            <person name="Pinto D."/>
            <person name="Vollmers J."/>
            <person name="Rivas-Marin E."/>
            <person name="Kohn T."/>
            <person name="Peeters S.H."/>
            <person name="Heuer A."/>
            <person name="Rast P."/>
            <person name="Oberbeckmann S."/>
            <person name="Bunk B."/>
            <person name="Jeske O."/>
            <person name="Meyerdierks A."/>
            <person name="Storesund J.E."/>
            <person name="Kallscheuer N."/>
            <person name="Luecker S."/>
            <person name="Lage O.M."/>
            <person name="Pohl T."/>
            <person name="Merkel B.J."/>
            <person name="Hornburger P."/>
            <person name="Mueller R.-W."/>
            <person name="Bruemmer F."/>
            <person name="Labrenz M."/>
            <person name="Spormann A.M."/>
            <person name="Op den Camp H."/>
            <person name="Overmann J."/>
            <person name="Amann R."/>
            <person name="Jetten M.S.M."/>
            <person name="Mascher T."/>
            <person name="Medema M.H."/>
            <person name="Devos D.P."/>
            <person name="Kaster A.-K."/>
            <person name="Ovreas L."/>
            <person name="Rohde M."/>
            <person name="Galperin M.Y."/>
            <person name="Jogler C."/>
        </authorList>
    </citation>
    <scope>NUCLEOTIDE SEQUENCE [LARGE SCALE GENOMIC DNA]</scope>
    <source>
        <strain evidence="2 3">Pan241w</strain>
    </source>
</reference>
<sequence length="79" mass="9421">MSERKRFKILQYLCSGICVLLVVYVLSIRPVNLLVVGSDNMEFEDYCEWFYGPLLWCMDQNDLFCDLIGNYMVFWSRFA</sequence>
<evidence type="ECO:0000313" key="2">
    <source>
        <dbReference type="EMBL" id="QDT42867.1"/>
    </source>
</evidence>
<keyword evidence="3" id="KW-1185">Reference proteome</keyword>
<name>A0A517RG64_9PLAN</name>
<dbReference type="EMBL" id="CP036269">
    <property type="protein sequence ID" value="QDT42867.1"/>
    <property type="molecule type" value="Genomic_DNA"/>
</dbReference>